<dbReference type="GO" id="GO:0005524">
    <property type="term" value="F:ATP binding"/>
    <property type="evidence" value="ECO:0007669"/>
    <property type="project" value="UniProtKB-UniRule"/>
</dbReference>
<keyword evidence="3 10" id="KW-0132">Cell division</keyword>
<dbReference type="Gene3D" id="3.40.1190.10">
    <property type="entry name" value="Mur-like, catalytic domain"/>
    <property type="match status" value="1"/>
</dbReference>
<feature type="domain" description="Mur ligase central" evidence="14">
    <location>
        <begin position="106"/>
        <end position="292"/>
    </location>
</feature>
<dbReference type="InterPro" id="IPR036615">
    <property type="entry name" value="Mur_ligase_C_dom_sf"/>
</dbReference>
<evidence type="ECO:0000313" key="15">
    <source>
        <dbReference type="EMBL" id="VFJ47843.1"/>
    </source>
</evidence>
<comment type="similarity">
    <text evidence="10">Belongs to the MurCDEF family. MurF subfamily.</text>
</comment>
<accession>A0A450TWW8</accession>
<dbReference type="InterPro" id="IPR000713">
    <property type="entry name" value="Mur_ligase_N"/>
</dbReference>
<dbReference type="PANTHER" id="PTHR43024">
    <property type="entry name" value="UDP-N-ACETYLMURAMOYL-TRIPEPTIDE--D-ALANYL-D-ALANINE LIGASE"/>
    <property type="match status" value="1"/>
</dbReference>
<protein>
    <recommendedName>
        <fullName evidence="10 11">UDP-N-acetylmuramoyl-tripeptide--D-alanyl-D-alanine ligase</fullName>
        <ecNumber evidence="10 11">6.3.2.10</ecNumber>
    </recommendedName>
    <alternativeName>
        <fullName evidence="10">D-alanyl-D-alanine-adding enzyme</fullName>
    </alternativeName>
</protein>
<evidence type="ECO:0000256" key="8">
    <source>
        <dbReference type="ARBA" id="ARBA00023306"/>
    </source>
</evidence>
<dbReference type="Pfam" id="PF08245">
    <property type="entry name" value="Mur_ligase_M"/>
    <property type="match status" value="1"/>
</dbReference>
<evidence type="ECO:0000259" key="12">
    <source>
        <dbReference type="Pfam" id="PF01225"/>
    </source>
</evidence>
<evidence type="ECO:0000256" key="10">
    <source>
        <dbReference type="HAMAP-Rule" id="MF_02019"/>
    </source>
</evidence>
<keyword evidence="4 10" id="KW-0547">Nucleotide-binding</keyword>
<evidence type="ECO:0000259" key="14">
    <source>
        <dbReference type="Pfam" id="PF08245"/>
    </source>
</evidence>
<dbReference type="InterPro" id="IPR004101">
    <property type="entry name" value="Mur_ligase_C"/>
</dbReference>
<evidence type="ECO:0000256" key="11">
    <source>
        <dbReference type="RuleBase" id="RU004136"/>
    </source>
</evidence>
<evidence type="ECO:0000259" key="13">
    <source>
        <dbReference type="Pfam" id="PF02875"/>
    </source>
</evidence>
<name>A0A450TWW8_9GAMM</name>
<evidence type="ECO:0000313" key="16">
    <source>
        <dbReference type="EMBL" id="VFJ73458.1"/>
    </source>
</evidence>
<dbReference type="GO" id="GO:0005737">
    <property type="term" value="C:cytoplasm"/>
    <property type="evidence" value="ECO:0007669"/>
    <property type="project" value="UniProtKB-SubCell"/>
</dbReference>
<dbReference type="GO" id="GO:0008360">
    <property type="term" value="P:regulation of cell shape"/>
    <property type="evidence" value="ECO:0007669"/>
    <property type="project" value="UniProtKB-KW"/>
</dbReference>
<feature type="binding site" evidence="10">
    <location>
        <begin position="108"/>
        <end position="114"/>
    </location>
    <ligand>
        <name>ATP</name>
        <dbReference type="ChEBI" id="CHEBI:30616"/>
    </ligand>
</feature>
<dbReference type="InterPro" id="IPR051046">
    <property type="entry name" value="MurCDEF_CellWall_CoF430Synth"/>
</dbReference>
<evidence type="ECO:0000256" key="4">
    <source>
        <dbReference type="ARBA" id="ARBA00022741"/>
    </source>
</evidence>
<dbReference type="GO" id="GO:0009252">
    <property type="term" value="P:peptidoglycan biosynthetic process"/>
    <property type="evidence" value="ECO:0007669"/>
    <property type="project" value="UniProtKB-UniRule"/>
</dbReference>
<keyword evidence="7 10" id="KW-0573">Peptidoglycan synthesis</keyword>
<evidence type="ECO:0000256" key="3">
    <source>
        <dbReference type="ARBA" id="ARBA00022618"/>
    </source>
</evidence>
<dbReference type="EMBL" id="CAADEZ010000052">
    <property type="protein sequence ID" value="VFJ47843.1"/>
    <property type="molecule type" value="Genomic_DNA"/>
</dbReference>
<dbReference type="EMBL" id="CAADFA010000733">
    <property type="protein sequence ID" value="VFJ73458.1"/>
    <property type="molecule type" value="Genomic_DNA"/>
</dbReference>
<dbReference type="GO" id="GO:0051301">
    <property type="term" value="P:cell division"/>
    <property type="evidence" value="ECO:0007669"/>
    <property type="project" value="UniProtKB-KW"/>
</dbReference>
<evidence type="ECO:0000256" key="9">
    <source>
        <dbReference type="ARBA" id="ARBA00023316"/>
    </source>
</evidence>
<evidence type="ECO:0000256" key="6">
    <source>
        <dbReference type="ARBA" id="ARBA00022960"/>
    </source>
</evidence>
<comment type="pathway">
    <text evidence="10 11">Cell wall biogenesis; peptidoglycan biosynthesis.</text>
</comment>
<comment type="subcellular location">
    <subcellularLocation>
        <location evidence="10 11">Cytoplasm</location>
    </subcellularLocation>
</comment>
<dbReference type="SUPFAM" id="SSF63418">
    <property type="entry name" value="MurE/MurF N-terminal domain"/>
    <property type="match status" value="1"/>
</dbReference>
<keyword evidence="8 10" id="KW-0131">Cell cycle</keyword>
<evidence type="ECO:0000256" key="2">
    <source>
        <dbReference type="ARBA" id="ARBA00022598"/>
    </source>
</evidence>
<dbReference type="Gene3D" id="3.40.1390.10">
    <property type="entry name" value="MurE/MurF, N-terminal domain"/>
    <property type="match status" value="1"/>
</dbReference>
<keyword evidence="5 10" id="KW-0067">ATP-binding</keyword>
<dbReference type="Pfam" id="PF02875">
    <property type="entry name" value="Mur_ligase_C"/>
    <property type="match status" value="1"/>
</dbReference>
<evidence type="ECO:0000256" key="5">
    <source>
        <dbReference type="ARBA" id="ARBA00022840"/>
    </source>
</evidence>
<evidence type="ECO:0000256" key="1">
    <source>
        <dbReference type="ARBA" id="ARBA00022490"/>
    </source>
</evidence>
<dbReference type="InterPro" id="IPR005863">
    <property type="entry name" value="UDP-N-AcMur_synth"/>
</dbReference>
<evidence type="ECO:0000256" key="7">
    <source>
        <dbReference type="ARBA" id="ARBA00022984"/>
    </source>
</evidence>
<dbReference type="Pfam" id="PF01225">
    <property type="entry name" value="Mur_ligase"/>
    <property type="match status" value="1"/>
</dbReference>
<comment type="catalytic activity">
    <reaction evidence="10 11">
        <text>D-alanyl-D-alanine + UDP-N-acetyl-alpha-D-muramoyl-L-alanyl-gamma-D-glutamyl-meso-2,6-diaminopimelate + ATP = UDP-N-acetyl-alpha-D-muramoyl-L-alanyl-gamma-D-glutamyl-meso-2,6-diaminopimeloyl-D-alanyl-D-alanine + ADP + phosphate + H(+)</text>
        <dbReference type="Rhea" id="RHEA:28374"/>
        <dbReference type="ChEBI" id="CHEBI:15378"/>
        <dbReference type="ChEBI" id="CHEBI:30616"/>
        <dbReference type="ChEBI" id="CHEBI:43474"/>
        <dbReference type="ChEBI" id="CHEBI:57822"/>
        <dbReference type="ChEBI" id="CHEBI:61386"/>
        <dbReference type="ChEBI" id="CHEBI:83905"/>
        <dbReference type="ChEBI" id="CHEBI:456216"/>
        <dbReference type="EC" id="6.3.2.10"/>
    </reaction>
</comment>
<reference evidence="16" key="1">
    <citation type="submission" date="2019-02" db="EMBL/GenBank/DDBJ databases">
        <authorList>
            <person name="Gruber-Vodicka R. H."/>
            <person name="Seah K. B. B."/>
        </authorList>
    </citation>
    <scope>NUCLEOTIDE SEQUENCE</scope>
    <source>
        <strain evidence="15">BECK_BZ163</strain>
        <strain evidence="17">BECK_BZ164</strain>
        <strain evidence="16">BECK_BZ165</strain>
    </source>
</reference>
<dbReference type="InterPro" id="IPR013221">
    <property type="entry name" value="Mur_ligase_cen"/>
</dbReference>
<dbReference type="GO" id="GO:0071555">
    <property type="term" value="P:cell wall organization"/>
    <property type="evidence" value="ECO:0007669"/>
    <property type="project" value="UniProtKB-KW"/>
</dbReference>
<comment type="function">
    <text evidence="10 11">Involved in cell wall formation. Catalyzes the final step in the synthesis of UDP-N-acetylmuramoyl-pentapeptide, the precursor of murein.</text>
</comment>
<dbReference type="SUPFAM" id="SSF53244">
    <property type="entry name" value="MurD-like peptide ligases, peptide-binding domain"/>
    <property type="match status" value="1"/>
</dbReference>
<dbReference type="UniPathway" id="UPA00219"/>
<dbReference type="Gene3D" id="3.90.190.20">
    <property type="entry name" value="Mur ligase, C-terminal domain"/>
    <property type="match status" value="1"/>
</dbReference>
<dbReference type="SUPFAM" id="SSF53623">
    <property type="entry name" value="MurD-like peptide ligases, catalytic domain"/>
    <property type="match status" value="1"/>
</dbReference>
<keyword evidence="9 10" id="KW-0961">Cell wall biogenesis/degradation</keyword>
<dbReference type="EMBL" id="CAADFL010000050">
    <property type="protein sequence ID" value="VFK07756.1"/>
    <property type="molecule type" value="Genomic_DNA"/>
</dbReference>
<dbReference type="InterPro" id="IPR035911">
    <property type="entry name" value="MurE/MurF_N"/>
</dbReference>
<gene>
    <name evidence="10" type="primary">murF</name>
    <name evidence="15" type="ORF">BECKFM1743A_GA0114220_100525</name>
    <name evidence="17" type="ORF">BECKFM1743B_GA0114221_100505</name>
    <name evidence="16" type="ORF">BECKFM1743C_GA0114222_107331</name>
</gene>
<dbReference type="AlphaFoldDB" id="A0A450TWW8"/>
<organism evidence="16">
    <name type="scientific">Candidatus Kentrum sp. FM</name>
    <dbReference type="NCBI Taxonomy" id="2126340"/>
    <lineage>
        <taxon>Bacteria</taxon>
        <taxon>Pseudomonadati</taxon>
        <taxon>Pseudomonadota</taxon>
        <taxon>Gammaproteobacteria</taxon>
        <taxon>Candidatus Kentrum</taxon>
    </lineage>
</organism>
<proteinExistence type="inferred from homology"/>
<dbReference type="NCBIfam" id="TIGR01143">
    <property type="entry name" value="murF"/>
    <property type="match status" value="1"/>
</dbReference>
<keyword evidence="1 10" id="KW-0963">Cytoplasm</keyword>
<dbReference type="GO" id="GO:0047480">
    <property type="term" value="F:UDP-N-acetylmuramoyl-tripeptide-D-alanyl-D-alanine ligase activity"/>
    <property type="evidence" value="ECO:0007669"/>
    <property type="project" value="UniProtKB-UniRule"/>
</dbReference>
<keyword evidence="2 10" id="KW-0436">Ligase</keyword>
<feature type="domain" description="Mur ligase N-terminal catalytic" evidence="12">
    <location>
        <begin position="25"/>
        <end position="91"/>
    </location>
</feature>
<dbReference type="InterPro" id="IPR036565">
    <property type="entry name" value="Mur-like_cat_sf"/>
</dbReference>
<dbReference type="PANTHER" id="PTHR43024:SF1">
    <property type="entry name" value="UDP-N-ACETYLMURAMOYL-TRIPEPTIDE--D-ALANYL-D-ALANINE LIGASE"/>
    <property type="match status" value="1"/>
</dbReference>
<keyword evidence="6 10" id="KW-0133">Cell shape</keyword>
<dbReference type="HAMAP" id="MF_02019">
    <property type="entry name" value="MurF"/>
    <property type="match status" value="1"/>
</dbReference>
<dbReference type="EC" id="6.3.2.10" evidence="10 11"/>
<evidence type="ECO:0000313" key="17">
    <source>
        <dbReference type="EMBL" id="VFK07756.1"/>
    </source>
</evidence>
<feature type="domain" description="Mur ligase C-terminal" evidence="13">
    <location>
        <begin position="314"/>
        <end position="438"/>
    </location>
</feature>
<sequence>MIRMRVSEAAWLLDAGYSGADGVFQGCGIDSRVLSAGSMFVALPGQQKDGHDFVNLAAAGGAAAAMVERSDDYGLLPVIKVRNCHHALSRLSGIWRSRFKRPLIAITGSNGKTTVKDLLAAILGSQGPTHATRGNWNNELGVPLTLLGLSQRHQWAVVEMGANHSNEIARLSRIARPTVGVITRCAPAHLEGFGSIRGVARAKGELLENLGNTGIAIINADDPYADFWRELAGERRRISFGLDNPADVSASYQLMSDRVALTLKTPIGYQRTQIALAGRHNVLNALAATAAAIAVGCSLEVIAAGLMSASSPNGRLQIKYAPSGARIIDDTYNANPDSLAAALKVLADYSEPRWLILGDMGELGEQGPQLHEQAGTLARELGITHLFAMGTLCRHTVKSFGSGGYHYIDHDELLDAVRAKLAGEAAAGRITILVKGSRYMRMERIADGLLI</sequence>